<dbReference type="Gene3D" id="3.20.20.80">
    <property type="entry name" value="Glycosidases"/>
    <property type="match status" value="1"/>
</dbReference>
<evidence type="ECO:0000313" key="5">
    <source>
        <dbReference type="EMBL" id="CAD7701590.1"/>
    </source>
</evidence>
<evidence type="ECO:0000313" key="6">
    <source>
        <dbReference type="Proteomes" id="UP000708148"/>
    </source>
</evidence>
<dbReference type="PANTHER" id="PTHR10353">
    <property type="entry name" value="GLYCOSYL HYDROLASE"/>
    <property type="match status" value="1"/>
</dbReference>
<dbReference type="PRINTS" id="PR00131">
    <property type="entry name" value="GLHYDRLASE1"/>
</dbReference>
<keyword evidence="6" id="KW-1185">Reference proteome</keyword>
<dbReference type="GO" id="GO:0005975">
    <property type="term" value="P:carbohydrate metabolic process"/>
    <property type="evidence" value="ECO:0007669"/>
    <property type="project" value="InterPro"/>
</dbReference>
<dbReference type="Pfam" id="PF00232">
    <property type="entry name" value="Glyco_hydro_1"/>
    <property type="match status" value="1"/>
</dbReference>
<dbReference type="InterPro" id="IPR017853">
    <property type="entry name" value="GH"/>
</dbReference>
<keyword evidence="3" id="KW-0326">Glycosidase</keyword>
<gene>
    <name evidence="5" type="ORF">OSTQU699_LOCUS6947</name>
</gene>
<dbReference type="SUPFAM" id="SSF51445">
    <property type="entry name" value="(Trans)glycosidases"/>
    <property type="match status" value="1"/>
</dbReference>
<proteinExistence type="inferred from homology"/>
<dbReference type="AlphaFoldDB" id="A0A8S1J5U9"/>
<organism evidence="5 6">
    <name type="scientific">Ostreobium quekettii</name>
    <dbReference type="NCBI Taxonomy" id="121088"/>
    <lineage>
        <taxon>Eukaryota</taxon>
        <taxon>Viridiplantae</taxon>
        <taxon>Chlorophyta</taxon>
        <taxon>core chlorophytes</taxon>
        <taxon>Ulvophyceae</taxon>
        <taxon>TCBD clade</taxon>
        <taxon>Bryopsidales</taxon>
        <taxon>Ostreobineae</taxon>
        <taxon>Ostreobiaceae</taxon>
        <taxon>Ostreobium</taxon>
    </lineage>
</organism>
<name>A0A8S1J5U9_9CHLO</name>
<evidence type="ECO:0000256" key="2">
    <source>
        <dbReference type="ARBA" id="ARBA00022801"/>
    </source>
</evidence>
<evidence type="ECO:0000256" key="3">
    <source>
        <dbReference type="ARBA" id="ARBA00023295"/>
    </source>
</evidence>
<accession>A0A8S1J5U9</accession>
<protein>
    <submittedName>
        <fullName evidence="5">Uncharacterized protein</fullName>
    </submittedName>
</protein>
<dbReference type="GO" id="GO:0008422">
    <property type="term" value="F:beta-glucosidase activity"/>
    <property type="evidence" value="ECO:0007669"/>
    <property type="project" value="TreeGrafter"/>
</dbReference>
<evidence type="ECO:0000256" key="1">
    <source>
        <dbReference type="ARBA" id="ARBA00010838"/>
    </source>
</evidence>
<dbReference type="Proteomes" id="UP000708148">
    <property type="component" value="Unassembled WGS sequence"/>
</dbReference>
<comment type="caution">
    <text evidence="5">The sequence shown here is derived from an EMBL/GenBank/DDBJ whole genome shotgun (WGS) entry which is preliminary data.</text>
</comment>
<dbReference type="EMBL" id="CAJHUC010001577">
    <property type="protein sequence ID" value="CAD7701590.1"/>
    <property type="molecule type" value="Genomic_DNA"/>
</dbReference>
<dbReference type="InterPro" id="IPR001360">
    <property type="entry name" value="Glyco_hydro_1"/>
</dbReference>
<dbReference type="OrthoDB" id="65569at2759"/>
<keyword evidence="2" id="KW-0378">Hydrolase</keyword>
<reference evidence="5" key="1">
    <citation type="submission" date="2020-12" db="EMBL/GenBank/DDBJ databases">
        <authorList>
            <person name="Iha C."/>
        </authorList>
    </citation>
    <scope>NUCLEOTIDE SEQUENCE</scope>
</reference>
<dbReference type="PANTHER" id="PTHR10353:SF36">
    <property type="entry name" value="LP05116P"/>
    <property type="match status" value="1"/>
</dbReference>
<comment type="similarity">
    <text evidence="1 4">Belongs to the glycosyl hydrolase 1 family.</text>
</comment>
<evidence type="ECO:0000256" key="4">
    <source>
        <dbReference type="RuleBase" id="RU003690"/>
    </source>
</evidence>
<sequence>MGSFCRDENVAHFVAYASLVFREFSGRVVSWATFNEPSVSMFSGYLAGLYPPGRMFAFTTAGRYLKNVLAAHVDAYKAMKALPGGDRARVGLVVHDITFVPRRRWYMHSRWIANWMTYWWGRDVVLDFMMTGQYEWRVPGRGVRVKYSNPGGRPPCDWLGINYYTRCVVGWRLNATHMPGEVMTDMPYPVYPRGLYNAIKKLSVLGIPMYITETGIADRLDDRRKEWIRGYTRQIMEAINDGFDVRGFMYWTLVDNLEWNFGYKYRFGLYRWDPDVGGVDRQLRESAKVLRYVYQTWPSDLQTMRDYAKRLSSFEEGEPEGGSRKGWKWRALS</sequence>